<dbReference type="Pfam" id="PF16868">
    <property type="entry name" value="NMT1_3"/>
    <property type="match status" value="1"/>
</dbReference>
<dbReference type="Proteomes" id="UP001229244">
    <property type="component" value="Unassembled WGS sequence"/>
</dbReference>
<dbReference type="Gene3D" id="3.40.190.10">
    <property type="entry name" value="Periplasmic binding protein-like II"/>
    <property type="match status" value="2"/>
</dbReference>
<dbReference type="PANTHER" id="PTHR42941">
    <property type="entry name" value="SLL1037 PROTEIN"/>
    <property type="match status" value="1"/>
</dbReference>
<protein>
    <submittedName>
        <fullName evidence="2">TRAP transporter TAXI family solute receptor</fullName>
    </submittedName>
</protein>
<keyword evidence="3" id="KW-1185">Reference proteome</keyword>
<evidence type="ECO:0000256" key="1">
    <source>
        <dbReference type="SAM" id="SignalP"/>
    </source>
</evidence>
<organism evidence="2 3">
    <name type="scientific">Amorphus orientalis</name>
    <dbReference type="NCBI Taxonomy" id="649198"/>
    <lineage>
        <taxon>Bacteria</taxon>
        <taxon>Pseudomonadati</taxon>
        <taxon>Pseudomonadota</taxon>
        <taxon>Alphaproteobacteria</taxon>
        <taxon>Hyphomicrobiales</taxon>
        <taxon>Amorphaceae</taxon>
        <taxon>Amorphus</taxon>
    </lineage>
</organism>
<comment type="caution">
    <text evidence="2">The sequence shown here is derived from an EMBL/GenBank/DDBJ whole genome shotgun (WGS) entry which is preliminary data.</text>
</comment>
<keyword evidence="2" id="KW-0675">Receptor</keyword>
<name>A0AAE3VM91_9HYPH</name>
<feature type="signal peptide" evidence="1">
    <location>
        <begin position="1"/>
        <end position="20"/>
    </location>
</feature>
<feature type="chain" id="PRO_5041914322" evidence="1">
    <location>
        <begin position="21"/>
        <end position="321"/>
    </location>
</feature>
<dbReference type="NCBIfam" id="TIGR02122">
    <property type="entry name" value="TRAP_TAXI"/>
    <property type="match status" value="1"/>
</dbReference>
<gene>
    <name evidence="2" type="ORF">J2S73_000975</name>
</gene>
<dbReference type="AlphaFoldDB" id="A0AAE3VM91"/>
<dbReference type="RefSeq" id="WP_306884316.1">
    <property type="nucleotide sequence ID" value="NZ_JAUSUL010000001.1"/>
</dbReference>
<sequence length="321" mass="33942">MKRTAIALAVAALVATPAVAQDRIAIGTTSSSSSHYGYFVAVSQLINEKVPEVEANVVETGASLDNLRRLQRDQVDLGLVTTNVAYDIYNGRGQFEGKAYKPLTLWVYASAPQNVIVRKDAGVSKLDDLAGKEFNPGITGSATEATSEAVFGALGIEPDWARGSTGDVVNQIKDDRVVGYVKSGSGKRLDSSSIDIATLTPISIVGLSDVQAATVAEKFPNLSVLSIGDNVAGEGYPAYKTWAFGVAAVAQPDLEQEMAYQITKAVVEDNTAQAAAFSGLKGSDIPQMTMELATTPLHPGAIRYYEEIGVDVPDRLRPASN</sequence>
<dbReference type="SUPFAM" id="SSF53850">
    <property type="entry name" value="Periplasmic binding protein-like II"/>
    <property type="match status" value="1"/>
</dbReference>
<dbReference type="InterPro" id="IPR011852">
    <property type="entry name" value="TRAP_TAXI"/>
</dbReference>
<reference evidence="2" key="1">
    <citation type="submission" date="2023-07" db="EMBL/GenBank/DDBJ databases">
        <title>Genomic Encyclopedia of Type Strains, Phase IV (KMG-IV): sequencing the most valuable type-strain genomes for metagenomic binning, comparative biology and taxonomic classification.</title>
        <authorList>
            <person name="Goeker M."/>
        </authorList>
    </citation>
    <scope>NUCLEOTIDE SEQUENCE</scope>
    <source>
        <strain evidence="2">DSM 21202</strain>
    </source>
</reference>
<keyword evidence="1" id="KW-0732">Signal</keyword>
<evidence type="ECO:0000313" key="2">
    <source>
        <dbReference type="EMBL" id="MDQ0314538.1"/>
    </source>
</evidence>
<evidence type="ECO:0000313" key="3">
    <source>
        <dbReference type="Proteomes" id="UP001229244"/>
    </source>
</evidence>
<accession>A0AAE3VM91</accession>
<dbReference type="PANTHER" id="PTHR42941:SF1">
    <property type="entry name" value="SLL1037 PROTEIN"/>
    <property type="match status" value="1"/>
</dbReference>
<proteinExistence type="predicted"/>
<dbReference type="EMBL" id="JAUSUL010000001">
    <property type="protein sequence ID" value="MDQ0314538.1"/>
    <property type="molecule type" value="Genomic_DNA"/>
</dbReference>